<dbReference type="EMBL" id="KN833002">
    <property type="protein sequence ID" value="KIM80821.1"/>
    <property type="molecule type" value="Genomic_DNA"/>
</dbReference>
<dbReference type="PANTHER" id="PTHR15272">
    <property type="entry name" value="CHROMATIN ASSEMBLY FACTOR 1 SUBUNIT A CAF-1 SUBUNIT A"/>
    <property type="match status" value="1"/>
</dbReference>
<evidence type="ECO:0000256" key="4">
    <source>
        <dbReference type="ARBA" id="ARBA00023242"/>
    </source>
</evidence>
<evidence type="ECO:0000313" key="8">
    <source>
        <dbReference type="Proteomes" id="UP000054166"/>
    </source>
</evidence>
<organism evidence="7 8">
    <name type="scientific">Piloderma croceum (strain F 1598)</name>
    <dbReference type="NCBI Taxonomy" id="765440"/>
    <lineage>
        <taxon>Eukaryota</taxon>
        <taxon>Fungi</taxon>
        <taxon>Dikarya</taxon>
        <taxon>Basidiomycota</taxon>
        <taxon>Agaricomycotina</taxon>
        <taxon>Agaricomycetes</taxon>
        <taxon>Agaricomycetidae</taxon>
        <taxon>Atheliales</taxon>
        <taxon>Atheliaceae</taxon>
        <taxon>Piloderma</taxon>
    </lineage>
</organism>
<dbReference type="AlphaFoldDB" id="A0A0C3FNN5"/>
<dbReference type="STRING" id="765440.A0A0C3FNN5"/>
<dbReference type="InParanoid" id="A0A0C3FNN5"/>
<feature type="domain" description="Chromatin assembly factor 1 subunit A dimerization" evidence="6">
    <location>
        <begin position="488"/>
        <end position="558"/>
    </location>
</feature>
<keyword evidence="8" id="KW-1185">Reference proteome</keyword>
<sequence length="803" mass="88757">MTDADADKETTAEVIDEKPEKRSIVELKNGKVVFKQKPISFDKHSETMQEIVKFREMLEQRIERGNLPLTAYPDEHKPLVAKLANESDKTAAVLAKHIRNELLPSQDEDDEDINSESANVSASLPLSVVEAAVKSILIRKNYGLDAPLGGGKLPTALCVWRWEVKEEHRDWLPKAAREKADGRLAERIHAKKDLAAIFESLSQDERDAIIDPKGTARRPTKDTNKASVSPAKSTGTEAKNPPHQPTRQQKKLDDENEAQSDASLSKAGASRPKKEADPEKVAKEKEKLEKKTAKAEKEKKEKEAQNKSRSIMANFFGKPKTNSARASPAQESEAAVAPGSSSSQSAFEKTFKPFVVKKDAEVARPNWFLNPKTNKLHRKRGVRDVIVIDDDDASVKKETVDVKMEDIHEVASRISQMSTKECLASILSTLPPSADPSFSVAPRRRLSVPCHTTRTILSQLSEAEIADNPSLVRSLLSVLRNRDVLPAKILIFTEDARPGYFGTWTRHSRIIGPRTPFARDLVALDYAYDSGEEWEEEGTGDADDVVEGADDDDGVTEADSDLDSWLVDDDDIGEIGTPLEEREVDPLPAVLNFPAKRKAEDGERKIGKKRKVVVPLVPFAKGPYWESDVGYCTYEPFQPYRIQLFNDTPYPINPFTFVSAPQEKQTKSSKEITSALSNDATFAVPSLPDRLLSAPSTITAPILPSSSTNGPASNANMKRTNSAPAPKTTFPDAHLPALVSKIAALETSNITFLVESIYQELRPHKVKKNAIEAKIKEVGEKCKEKKVWIIKPSVTVPQAVPPI</sequence>
<protein>
    <recommendedName>
        <fullName evidence="6">Chromatin assembly factor 1 subunit A dimerization domain-containing protein</fullName>
    </recommendedName>
</protein>
<evidence type="ECO:0000256" key="3">
    <source>
        <dbReference type="ARBA" id="ARBA00023204"/>
    </source>
</evidence>
<dbReference type="GO" id="GO:0033186">
    <property type="term" value="C:CAF-1 complex"/>
    <property type="evidence" value="ECO:0007669"/>
    <property type="project" value="TreeGrafter"/>
</dbReference>
<feature type="region of interest" description="Disordered" evidence="5">
    <location>
        <begin position="208"/>
        <end position="344"/>
    </location>
</feature>
<feature type="region of interest" description="Disordered" evidence="5">
    <location>
        <begin position="702"/>
        <end position="724"/>
    </location>
</feature>
<evidence type="ECO:0000313" key="7">
    <source>
        <dbReference type="EMBL" id="KIM80821.1"/>
    </source>
</evidence>
<evidence type="ECO:0000256" key="5">
    <source>
        <dbReference type="SAM" id="MobiDB-lite"/>
    </source>
</evidence>
<proteinExistence type="predicted"/>
<dbReference type="GO" id="GO:0005634">
    <property type="term" value="C:nucleus"/>
    <property type="evidence" value="ECO:0007669"/>
    <property type="project" value="UniProtKB-SubCell"/>
</dbReference>
<comment type="subcellular location">
    <subcellularLocation>
        <location evidence="1">Nucleus</location>
    </subcellularLocation>
</comment>
<feature type="compositionally biased region" description="Basic and acidic residues" evidence="5">
    <location>
        <begin position="272"/>
        <end position="306"/>
    </location>
</feature>
<reference evidence="8" key="2">
    <citation type="submission" date="2015-01" db="EMBL/GenBank/DDBJ databases">
        <title>Evolutionary Origins and Diversification of the Mycorrhizal Mutualists.</title>
        <authorList>
            <consortium name="DOE Joint Genome Institute"/>
            <consortium name="Mycorrhizal Genomics Consortium"/>
            <person name="Kohler A."/>
            <person name="Kuo A."/>
            <person name="Nagy L.G."/>
            <person name="Floudas D."/>
            <person name="Copeland A."/>
            <person name="Barry K.W."/>
            <person name="Cichocki N."/>
            <person name="Veneault-Fourrey C."/>
            <person name="LaButti K."/>
            <person name="Lindquist E.A."/>
            <person name="Lipzen A."/>
            <person name="Lundell T."/>
            <person name="Morin E."/>
            <person name="Murat C."/>
            <person name="Riley R."/>
            <person name="Ohm R."/>
            <person name="Sun H."/>
            <person name="Tunlid A."/>
            <person name="Henrissat B."/>
            <person name="Grigoriev I.V."/>
            <person name="Hibbett D.S."/>
            <person name="Martin F."/>
        </authorList>
    </citation>
    <scope>NUCLEOTIDE SEQUENCE [LARGE SCALE GENOMIC DNA]</scope>
    <source>
        <strain evidence="8">F 1598</strain>
    </source>
</reference>
<evidence type="ECO:0000259" key="6">
    <source>
        <dbReference type="Pfam" id="PF12253"/>
    </source>
</evidence>
<dbReference type="GO" id="GO:0006281">
    <property type="term" value="P:DNA repair"/>
    <property type="evidence" value="ECO:0007669"/>
    <property type="project" value="UniProtKB-KW"/>
</dbReference>
<keyword evidence="3" id="KW-0234">DNA repair</keyword>
<keyword evidence="4" id="KW-0539">Nucleus</keyword>
<dbReference type="GO" id="GO:0006334">
    <property type="term" value="P:nucleosome assembly"/>
    <property type="evidence" value="ECO:0007669"/>
    <property type="project" value="TreeGrafter"/>
</dbReference>
<name>A0A0C3FNN5_PILCF</name>
<dbReference type="OrthoDB" id="440676at2759"/>
<gene>
    <name evidence="7" type="ORF">PILCRDRAFT_822100</name>
</gene>
<dbReference type="InterPro" id="IPR022043">
    <property type="entry name" value="CAF1A_DD"/>
</dbReference>
<accession>A0A0C3FNN5</accession>
<dbReference type="PANTHER" id="PTHR15272:SF0">
    <property type="entry name" value="CHROMATIN ASSEMBLY FACTOR 1 SUBUNIT A"/>
    <property type="match status" value="1"/>
</dbReference>
<feature type="compositionally biased region" description="Polar residues" evidence="5">
    <location>
        <begin position="702"/>
        <end position="723"/>
    </location>
</feature>
<reference evidence="7 8" key="1">
    <citation type="submission" date="2014-04" db="EMBL/GenBank/DDBJ databases">
        <authorList>
            <consortium name="DOE Joint Genome Institute"/>
            <person name="Kuo A."/>
            <person name="Tarkka M."/>
            <person name="Buscot F."/>
            <person name="Kohler A."/>
            <person name="Nagy L.G."/>
            <person name="Floudas D."/>
            <person name="Copeland A."/>
            <person name="Barry K.W."/>
            <person name="Cichocki N."/>
            <person name="Veneault-Fourrey C."/>
            <person name="LaButti K."/>
            <person name="Lindquist E.A."/>
            <person name="Lipzen A."/>
            <person name="Lundell T."/>
            <person name="Morin E."/>
            <person name="Murat C."/>
            <person name="Sun H."/>
            <person name="Tunlid A."/>
            <person name="Henrissat B."/>
            <person name="Grigoriev I.V."/>
            <person name="Hibbett D.S."/>
            <person name="Martin F."/>
            <person name="Nordberg H.P."/>
            <person name="Cantor M.N."/>
            <person name="Hua S.X."/>
        </authorList>
    </citation>
    <scope>NUCLEOTIDE SEQUENCE [LARGE SCALE GENOMIC DNA]</scope>
    <source>
        <strain evidence="7 8">F 1598</strain>
    </source>
</reference>
<evidence type="ECO:0000256" key="1">
    <source>
        <dbReference type="ARBA" id="ARBA00004123"/>
    </source>
</evidence>
<dbReference type="Pfam" id="PF12253">
    <property type="entry name" value="CAF1A_dimeriz"/>
    <property type="match status" value="1"/>
</dbReference>
<dbReference type="Proteomes" id="UP000054166">
    <property type="component" value="Unassembled WGS sequence"/>
</dbReference>
<keyword evidence="2" id="KW-0227">DNA damage</keyword>
<dbReference type="HOGENOM" id="CLU_012467_0_0_1"/>
<evidence type="ECO:0000256" key="2">
    <source>
        <dbReference type="ARBA" id="ARBA00022763"/>
    </source>
</evidence>
<feature type="compositionally biased region" description="Polar residues" evidence="5">
    <location>
        <begin position="225"/>
        <end position="237"/>
    </location>
</feature>